<feature type="active site" evidence="3">
    <location>
        <position position="261"/>
    </location>
</feature>
<dbReference type="Pfam" id="PF10502">
    <property type="entry name" value="Peptidase_S26"/>
    <property type="match status" value="2"/>
</dbReference>
<name>A0A0G3EJE2_9BACT</name>
<gene>
    <name evidence="6" type="primary">spsB</name>
    <name evidence="6" type="ORF">L21SP4_01036</name>
</gene>
<evidence type="ECO:0000259" key="5">
    <source>
        <dbReference type="Pfam" id="PF10502"/>
    </source>
</evidence>
<evidence type="ECO:0000313" key="6">
    <source>
        <dbReference type="EMBL" id="AKJ64294.1"/>
    </source>
</evidence>
<dbReference type="CDD" id="cd06530">
    <property type="entry name" value="S26_SPase_I"/>
    <property type="match status" value="1"/>
</dbReference>
<accession>A0A0G3EJE2</accession>
<dbReference type="PRINTS" id="PR00727">
    <property type="entry name" value="LEADERPTASE"/>
</dbReference>
<dbReference type="AlphaFoldDB" id="A0A0G3EJE2"/>
<feature type="domain" description="Peptidase S26" evidence="5">
    <location>
        <begin position="219"/>
        <end position="355"/>
    </location>
</feature>
<evidence type="ECO:0000256" key="4">
    <source>
        <dbReference type="RuleBase" id="RU362042"/>
    </source>
</evidence>
<dbReference type="PANTHER" id="PTHR43390">
    <property type="entry name" value="SIGNAL PEPTIDASE I"/>
    <property type="match status" value="1"/>
</dbReference>
<dbReference type="Gene3D" id="2.10.109.10">
    <property type="entry name" value="Umud Fragment, subunit A"/>
    <property type="match status" value="1"/>
</dbReference>
<dbReference type="Proteomes" id="UP000035268">
    <property type="component" value="Chromosome"/>
</dbReference>
<dbReference type="OrthoDB" id="9802919at2"/>
<comment type="catalytic activity">
    <reaction evidence="4">
        <text>Cleavage of hydrophobic, N-terminal signal or leader sequences from secreted and periplasmic proteins.</text>
        <dbReference type="EC" id="3.4.21.89"/>
    </reaction>
</comment>
<dbReference type="KEGG" id="vbl:L21SP4_01036"/>
<dbReference type="EMBL" id="CP010904">
    <property type="protein sequence ID" value="AKJ64294.1"/>
    <property type="molecule type" value="Genomic_DNA"/>
</dbReference>
<keyword evidence="4" id="KW-0472">Membrane</keyword>
<keyword evidence="4" id="KW-0645">Protease</keyword>
<keyword evidence="4" id="KW-1133">Transmembrane helix</keyword>
<feature type="transmembrane region" description="Helical" evidence="4">
    <location>
        <begin position="86"/>
        <end position="104"/>
    </location>
</feature>
<evidence type="ECO:0000256" key="3">
    <source>
        <dbReference type="PIRSR" id="PIRSR600223-1"/>
    </source>
</evidence>
<dbReference type="EC" id="3.4.21.89" evidence="4"/>
<dbReference type="RefSeq" id="WP_052881647.1">
    <property type="nucleotide sequence ID" value="NZ_CP010904.1"/>
</dbReference>
<keyword evidence="4 6" id="KW-0378">Hydrolase</keyword>
<dbReference type="PANTHER" id="PTHR43390:SF1">
    <property type="entry name" value="CHLOROPLAST PROCESSING PEPTIDASE"/>
    <property type="match status" value="1"/>
</dbReference>
<dbReference type="SUPFAM" id="SSF51306">
    <property type="entry name" value="LexA/Signal peptidase"/>
    <property type="match status" value="1"/>
</dbReference>
<dbReference type="GO" id="GO:0016020">
    <property type="term" value="C:membrane"/>
    <property type="evidence" value="ECO:0007669"/>
    <property type="project" value="UniProtKB-SubCell"/>
</dbReference>
<reference evidence="6 7" key="2">
    <citation type="journal article" date="2016" name="ISME J.">
        <title>Characterization of the first cultured representative of Verrucomicrobia subdivision 5 indicates the proposal of a novel phylum.</title>
        <authorList>
            <person name="Spring S."/>
            <person name="Bunk B."/>
            <person name="Sproer C."/>
            <person name="Schumann P."/>
            <person name="Rohde M."/>
            <person name="Tindall B.J."/>
            <person name="Klenk H.P."/>
        </authorList>
    </citation>
    <scope>NUCLEOTIDE SEQUENCE [LARGE SCALE GENOMIC DNA]</scope>
    <source>
        <strain evidence="6 7">L21-Fru-AB</strain>
    </source>
</reference>
<dbReference type="NCBIfam" id="TIGR02227">
    <property type="entry name" value="sigpep_I_bact"/>
    <property type="match status" value="1"/>
</dbReference>
<dbReference type="PATRIC" id="fig|1609981.3.peg.1086"/>
<dbReference type="GO" id="GO:0004252">
    <property type="term" value="F:serine-type endopeptidase activity"/>
    <property type="evidence" value="ECO:0007669"/>
    <property type="project" value="InterPro"/>
</dbReference>
<evidence type="ECO:0000313" key="7">
    <source>
        <dbReference type="Proteomes" id="UP000035268"/>
    </source>
</evidence>
<reference evidence="7" key="1">
    <citation type="submission" date="2015-02" db="EMBL/GenBank/DDBJ databases">
        <title>Description and complete genome sequence of the first cultured representative of the subdivision 5 of the Verrucomicrobia phylum.</title>
        <authorList>
            <person name="Spring S."/>
            <person name="Bunk B."/>
            <person name="Sproer C."/>
            <person name="Klenk H.-P."/>
        </authorList>
    </citation>
    <scope>NUCLEOTIDE SEQUENCE [LARGE SCALE GENOMIC DNA]</scope>
    <source>
        <strain evidence="7">L21-Fru-AB</strain>
    </source>
</reference>
<dbReference type="GO" id="GO:0009003">
    <property type="term" value="F:signal peptidase activity"/>
    <property type="evidence" value="ECO:0007669"/>
    <property type="project" value="UniProtKB-EC"/>
</dbReference>
<protein>
    <recommendedName>
        <fullName evidence="2 4">Signal peptidase I</fullName>
        <ecNumber evidence="4">3.4.21.89</ecNumber>
    </recommendedName>
</protein>
<dbReference type="InterPro" id="IPR019533">
    <property type="entry name" value="Peptidase_S26"/>
</dbReference>
<comment type="similarity">
    <text evidence="1 4">Belongs to the peptidase S26 family.</text>
</comment>
<dbReference type="InterPro" id="IPR036286">
    <property type="entry name" value="LexA/Signal_pep-like_sf"/>
</dbReference>
<organism evidence="6 7">
    <name type="scientific">Kiritimatiella glycovorans</name>
    <dbReference type="NCBI Taxonomy" id="1307763"/>
    <lineage>
        <taxon>Bacteria</taxon>
        <taxon>Pseudomonadati</taxon>
        <taxon>Kiritimatiellota</taxon>
        <taxon>Kiritimatiellia</taxon>
        <taxon>Kiritimatiellales</taxon>
        <taxon>Kiritimatiellaceae</taxon>
        <taxon>Kiritimatiella</taxon>
    </lineage>
</organism>
<sequence>MNILQRRQWRKRIKNLLKDARHVRRMREDVVDAEKIERLNAAADELRRRGSERASRGELERASEDLGKAMEAVSPARSAPKLRENLEVFVVAIAAAMAIRAYFFQPFKIPTGSMEPTLNGITVEAKADGSWIDVQPFKFAKWLVTGRSYKEIRSKSSGYLRINLRERIRDRLVFHVGGTRHLVPEDMARYIRVPVVRRGGVIESTRPVRRGEVLASGEVRSGDHILVNKIVYNFTAPERGDVVVFDTQGLSGVRQDSYYIKRMAGVPDETVGIDDGGLIADGEVVDRPEIFQRLRRPPYVGYRNKGRLADSSDRLVIGPDEFLPLGDNSDNSRDGRYFGPVSTEQLLGPAFIVYWPFDSQWGWIP</sequence>
<evidence type="ECO:0000256" key="1">
    <source>
        <dbReference type="ARBA" id="ARBA00009370"/>
    </source>
</evidence>
<evidence type="ECO:0000256" key="2">
    <source>
        <dbReference type="ARBA" id="ARBA00019232"/>
    </source>
</evidence>
<dbReference type="STRING" id="1307763.L21SP4_01036"/>
<dbReference type="InterPro" id="IPR000223">
    <property type="entry name" value="Pept_S26A_signal_pept_1"/>
</dbReference>
<keyword evidence="4" id="KW-0812">Transmembrane</keyword>
<feature type="active site" evidence="3">
    <location>
        <position position="113"/>
    </location>
</feature>
<dbReference type="GO" id="GO:0006465">
    <property type="term" value="P:signal peptide processing"/>
    <property type="evidence" value="ECO:0007669"/>
    <property type="project" value="InterPro"/>
</dbReference>
<comment type="subcellular location">
    <subcellularLocation>
        <location evidence="4">Membrane</location>
        <topology evidence="4">Single-pass type II membrane protein</topology>
    </subcellularLocation>
</comment>
<feature type="domain" description="Peptidase S26" evidence="5">
    <location>
        <begin position="83"/>
        <end position="119"/>
    </location>
</feature>
<keyword evidence="7" id="KW-1185">Reference proteome</keyword>
<proteinExistence type="inferred from homology"/>